<dbReference type="AlphaFoldDB" id="A0A0F9IJL9"/>
<sequence>MANEQLTTGGLLLPNIQLPNIAGALERRGVKERNQLIQQRQDETFEMTKALKKFEFSRKLLKGIVDQPSQDRAISTYLSVFPGEESDVEQFIGRTFDPKRIEQVKRETEELNNKLIKFKEEEGIFDPVTQEVIRQPGEAKPKELALTETRLSAIATGAITDPNVTPEEAKRIQADITAGRTARRGAGITTTLPDGTVIQIGGPVTKAPGFGVAATNVVQKDLLAATQGLQRLTQIENSIDDKFLTIPGKFKAATLNLKDKLGNFLGLKTLTQDEQAFLSDFSTFAQDSIENINLYIKEITGAQMSEKEANRLRKAVADIGDGLFAGDGPIKFRSKLTNQLRKFRLSVARLNWINTQGIRSNFGPRMQGVENRLPLQRMPAIMAKRESEIMTRFKKELPGRNQQEYDQLALSRLSEEFGLIGNQ</sequence>
<dbReference type="EMBL" id="LAZR01012265">
    <property type="protein sequence ID" value="KKM27737.1"/>
    <property type="molecule type" value="Genomic_DNA"/>
</dbReference>
<protein>
    <submittedName>
        <fullName evidence="1">Uncharacterized protein</fullName>
    </submittedName>
</protein>
<comment type="caution">
    <text evidence="1">The sequence shown here is derived from an EMBL/GenBank/DDBJ whole genome shotgun (WGS) entry which is preliminary data.</text>
</comment>
<gene>
    <name evidence="1" type="ORF">LCGC14_1571720</name>
</gene>
<evidence type="ECO:0000313" key="1">
    <source>
        <dbReference type="EMBL" id="KKM27737.1"/>
    </source>
</evidence>
<reference evidence="1" key="1">
    <citation type="journal article" date="2015" name="Nature">
        <title>Complex archaea that bridge the gap between prokaryotes and eukaryotes.</title>
        <authorList>
            <person name="Spang A."/>
            <person name="Saw J.H."/>
            <person name="Jorgensen S.L."/>
            <person name="Zaremba-Niedzwiedzka K."/>
            <person name="Martijn J."/>
            <person name="Lind A.E."/>
            <person name="van Eijk R."/>
            <person name="Schleper C."/>
            <person name="Guy L."/>
            <person name="Ettema T.J."/>
        </authorList>
    </citation>
    <scope>NUCLEOTIDE SEQUENCE</scope>
</reference>
<accession>A0A0F9IJL9</accession>
<organism evidence="1">
    <name type="scientific">marine sediment metagenome</name>
    <dbReference type="NCBI Taxonomy" id="412755"/>
    <lineage>
        <taxon>unclassified sequences</taxon>
        <taxon>metagenomes</taxon>
        <taxon>ecological metagenomes</taxon>
    </lineage>
</organism>
<name>A0A0F9IJL9_9ZZZZ</name>
<proteinExistence type="predicted"/>